<sequence length="264" mass="28110">MSLSNSARLTFTLERQRLDTRFRFTTLAAREWITPDYVRIRLEGVELGGFGSPGHDDHIRVFFPEGRPETVDDMRAAPSREYTPLAWGSTPDGGGWLELEFAVHGEEGVAGPWAATAPLGSLAGVGGPRGTLSIAGSPDAWLLAGDEAAVAQIRRYAALIPEGAPATILVEVADAAHEIPIDAPVAVEYVHRGAAPAGAALAARLDGIGADERSAGDVFGFVAAEQAIVKPGRALLCERWGIPSDRIVVKGYWKRGEAEYHAPH</sequence>
<dbReference type="GO" id="GO:0016491">
    <property type="term" value="F:oxidoreductase activity"/>
    <property type="evidence" value="ECO:0007669"/>
    <property type="project" value="InterPro"/>
</dbReference>
<dbReference type="RefSeq" id="WP_188756226.1">
    <property type="nucleotide sequence ID" value="NZ_BMJY01000008.1"/>
</dbReference>
<dbReference type="SUPFAM" id="SSF63380">
    <property type="entry name" value="Riboflavin synthase domain-like"/>
    <property type="match status" value="1"/>
</dbReference>
<gene>
    <name evidence="2" type="primary">mxcB</name>
    <name evidence="2" type="ORF">GCM10010921_20870</name>
</gene>
<keyword evidence="3" id="KW-1185">Reference proteome</keyword>
<dbReference type="InterPro" id="IPR017927">
    <property type="entry name" value="FAD-bd_FR_type"/>
</dbReference>
<organism evidence="2 3">
    <name type="scientific">Microbacterium album</name>
    <dbReference type="NCBI Taxonomy" id="2053191"/>
    <lineage>
        <taxon>Bacteria</taxon>
        <taxon>Bacillati</taxon>
        <taxon>Actinomycetota</taxon>
        <taxon>Actinomycetes</taxon>
        <taxon>Micrococcales</taxon>
        <taxon>Microbacteriaceae</taxon>
        <taxon>Microbacterium</taxon>
    </lineage>
</organism>
<dbReference type="PANTHER" id="PTHR30157:SF0">
    <property type="entry name" value="NADPH-DEPENDENT FERRIC-CHELATE REDUCTASE"/>
    <property type="match status" value="1"/>
</dbReference>
<reference evidence="2" key="2">
    <citation type="submission" date="2020-09" db="EMBL/GenBank/DDBJ databases">
        <authorList>
            <person name="Sun Q."/>
            <person name="Zhou Y."/>
        </authorList>
    </citation>
    <scope>NUCLEOTIDE SEQUENCE</scope>
    <source>
        <strain evidence="2">CGMCC 1.15794</strain>
    </source>
</reference>
<dbReference type="InterPro" id="IPR039261">
    <property type="entry name" value="FNR_nucleotide-bd"/>
</dbReference>
<reference evidence="2" key="1">
    <citation type="journal article" date="2014" name="Int. J. Syst. Evol. Microbiol.">
        <title>Complete genome sequence of Corynebacterium casei LMG S-19264T (=DSM 44701T), isolated from a smear-ripened cheese.</title>
        <authorList>
            <consortium name="US DOE Joint Genome Institute (JGI-PGF)"/>
            <person name="Walter F."/>
            <person name="Albersmeier A."/>
            <person name="Kalinowski J."/>
            <person name="Ruckert C."/>
        </authorList>
    </citation>
    <scope>NUCLEOTIDE SEQUENCE</scope>
    <source>
        <strain evidence="2">CGMCC 1.15794</strain>
    </source>
</reference>
<dbReference type="PANTHER" id="PTHR30157">
    <property type="entry name" value="FERRIC REDUCTASE, NADPH-DEPENDENT"/>
    <property type="match status" value="1"/>
</dbReference>
<dbReference type="CDD" id="cd06193">
    <property type="entry name" value="siderophore_interacting"/>
    <property type="match status" value="1"/>
</dbReference>
<dbReference type="AlphaFoldDB" id="A0A917IH59"/>
<protein>
    <submittedName>
        <fullName evidence="2">Siderophore-interacting protein</fullName>
    </submittedName>
</protein>
<evidence type="ECO:0000259" key="1">
    <source>
        <dbReference type="PROSITE" id="PS51384"/>
    </source>
</evidence>
<dbReference type="InterPro" id="IPR039374">
    <property type="entry name" value="SIP_fam"/>
</dbReference>
<accession>A0A917IH59</accession>
<dbReference type="Proteomes" id="UP000657592">
    <property type="component" value="Unassembled WGS sequence"/>
</dbReference>
<name>A0A917IH59_9MICO</name>
<dbReference type="Gene3D" id="3.40.50.80">
    <property type="entry name" value="Nucleotide-binding domain of ferredoxin-NADP reductase (FNR) module"/>
    <property type="match status" value="1"/>
</dbReference>
<dbReference type="EMBL" id="BMJY01000008">
    <property type="protein sequence ID" value="GGH45454.1"/>
    <property type="molecule type" value="Genomic_DNA"/>
</dbReference>
<dbReference type="Pfam" id="PF08021">
    <property type="entry name" value="FAD_binding_9"/>
    <property type="match status" value="1"/>
</dbReference>
<proteinExistence type="predicted"/>
<dbReference type="InterPro" id="IPR007037">
    <property type="entry name" value="SIP_rossman_dom"/>
</dbReference>
<dbReference type="InterPro" id="IPR017938">
    <property type="entry name" value="Riboflavin_synthase-like_b-brl"/>
</dbReference>
<dbReference type="Gene3D" id="2.40.30.10">
    <property type="entry name" value="Translation factors"/>
    <property type="match status" value="1"/>
</dbReference>
<dbReference type="PROSITE" id="PS51384">
    <property type="entry name" value="FAD_FR"/>
    <property type="match status" value="1"/>
</dbReference>
<feature type="domain" description="FAD-binding FR-type" evidence="1">
    <location>
        <begin position="20"/>
        <end position="135"/>
    </location>
</feature>
<comment type="caution">
    <text evidence="2">The sequence shown here is derived from an EMBL/GenBank/DDBJ whole genome shotgun (WGS) entry which is preliminary data.</text>
</comment>
<evidence type="ECO:0000313" key="3">
    <source>
        <dbReference type="Proteomes" id="UP000657592"/>
    </source>
</evidence>
<dbReference type="InterPro" id="IPR013113">
    <property type="entry name" value="SIP_FAD-bd"/>
</dbReference>
<dbReference type="Pfam" id="PF04954">
    <property type="entry name" value="SIP"/>
    <property type="match status" value="1"/>
</dbReference>
<evidence type="ECO:0000313" key="2">
    <source>
        <dbReference type="EMBL" id="GGH45454.1"/>
    </source>
</evidence>